<organism evidence="7 8">
    <name type="scientific">Pseudonocardia xinjiangensis</name>
    <dbReference type="NCBI Taxonomy" id="75289"/>
    <lineage>
        <taxon>Bacteria</taxon>
        <taxon>Bacillati</taxon>
        <taxon>Actinomycetota</taxon>
        <taxon>Actinomycetes</taxon>
        <taxon>Pseudonocardiales</taxon>
        <taxon>Pseudonocardiaceae</taxon>
        <taxon>Pseudonocardia</taxon>
    </lineage>
</organism>
<evidence type="ECO:0000256" key="1">
    <source>
        <dbReference type="ARBA" id="ARBA00004651"/>
    </source>
</evidence>
<evidence type="ECO:0000256" key="3">
    <source>
        <dbReference type="ARBA" id="ARBA00022692"/>
    </source>
</evidence>
<comment type="caution">
    <text evidence="7">The sequence shown here is derived from an EMBL/GenBank/DDBJ whole genome shotgun (WGS) entry which is preliminary data.</text>
</comment>
<dbReference type="Proteomes" id="UP001296706">
    <property type="component" value="Unassembled WGS sequence"/>
</dbReference>
<evidence type="ECO:0000313" key="7">
    <source>
        <dbReference type="EMBL" id="NMH76893.1"/>
    </source>
</evidence>
<feature type="transmembrane region" description="Helical" evidence="6">
    <location>
        <begin position="254"/>
        <end position="282"/>
    </location>
</feature>
<feature type="transmembrane region" description="Helical" evidence="6">
    <location>
        <begin position="144"/>
        <end position="166"/>
    </location>
</feature>
<feature type="transmembrane region" description="Helical" evidence="6">
    <location>
        <begin position="190"/>
        <end position="211"/>
    </location>
</feature>
<dbReference type="PANTHER" id="PTHR30213">
    <property type="entry name" value="INNER MEMBRANE PROTEIN YHJD"/>
    <property type="match status" value="1"/>
</dbReference>
<evidence type="ECO:0000256" key="5">
    <source>
        <dbReference type="ARBA" id="ARBA00023136"/>
    </source>
</evidence>
<sequence>MTDTRERGHAVRRVLRRTVGSAWDDDIFSESASAAFWQTLSLPPLLLGLFGVLGYVGGWFGPDTVVAVQQWIIDLTSGVFSRNAVEEIIVPTVADVLTSARGEVISIGFVLSFWSGSSAMAAFVDAVTRAYGQYQLRNLVWQRILAILLYLVGLSVGIVFLPIIALSPDRLLPLLPDAWEPLAGVVLGSLYYPFIGLVLVLALTTFYKIALPLKPPWYRGLPGALLAAVVFLVGATGLRLYLDWITGTGYTYGALAAPIAFLLGNFFIALAIILGAHLNAALQDLWPAPLRRRGRRAERQAPVQDLAHAVRVAPEVAAAVLERLDYVVTRPAAGATGPRGGGAGDVRGDA</sequence>
<reference evidence="7 8" key="1">
    <citation type="submission" date="2020-04" db="EMBL/GenBank/DDBJ databases">
        <authorList>
            <person name="Klaysubun C."/>
            <person name="Duangmal K."/>
            <person name="Lipun K."/>
        </authorList>
    </citation>
    <scope>NUCLEOTIDE SEQUENCE [LARGE SCALE GENOMIC DNA]</scope>
    <source>
        <strain evidence="7 8">JCM 11839</strain>
    </source>
</reference>
<dbReference type="PIRSF" id="PIRSF035875">
    <property type="entry name" value="RNase_BN"/>
    <property type="match status" value="1"/>
</dbReference>
<protein>
    <submittedName>
        <fullName evidence="7">YihY/virulence factor BrkB family protein</fullName>
    </submittedName>
</protein>
<evidence type="ECO:0000313" key="8">
    <source>
        <dbReference type="Proteomes" id="UP001296706"/>
    </source>
</evidence>
<comment type="subcellular location">
    <subcellularLocation>
        <location evidence="1">Cell membrane</location>
        <topology evidence="1">Multi-pass membrane protein</topology>
    </subcellularLocation>
</comment>
<dbReference type="InterPro" id="IPR017039">
    <property type="entry name" value="Virul_fac_BrkB"/>
</dbReference>
<keyword evidence="5 6" id="KW-0472">Membrane</keyword>
<evidence type="ECO:0000256" key="2">
    <source>
        <dbReference type="ARBA" id="ARBA00022475"/>
    </source>
</evidence>
<feature type="transmembrane region" description="Helical" evidence="6">
    <location>
        <begin position="42"/>
        <end position="61"/>
    </location>
</feature>
<feature type="transmembrane region" description="Helical" evidence="6">
    <location>
        <begin position="104"/>
        <end position="124"/>
    </location>
</feature>
<feature type="transmembrane region" description="Helical" evidence="6">
    <location>
        <begin position="223"/>
        <end position="242"/>
    </location>
</feature>
<dbReference type="Pfam" id="PF03631">
    <property type="entry name" value="Virul_fac_BrkB"/>
    <property type="match status" value="1"/>
</dbReference>
<dbReference type="RefSeq" id="WP_169394968.1">
    <property type="nucleotide sequence ID" value="NZ_BAAAJH010000006.1"/>
</dbReference>
<gene>
    <name evidence="7" type="ORF">HF577_07245</name>
</gene>
<name>A0ABX1R924_9PSEU</name>
<keyword evidence="8" id="KW-1185">Reference proteome</keyword>
<proteinExistence type="predicted"/>
<accession>A0ABX1R924</accession>
<evidence type="ECO:0000256" key="6">
    <source>
        <dbReference type="SAM" id="Phobius"/>
    </source>
</evidence>
<keyword evidence="4 6" id="KW-1133">Transmembrane helix</keyword>
<keyword evidence="2" id="KW-1003">Cell membrane</keyword>
<dbReference type="PANTHER" id="PTHR30213:SF0">
    <property type="entry name" value="UPF0761 MEMBRANE PROTEIN YIHY"/>
    <property type="match status" value="1"/>
</dbReference>
<dbReference type="EMBL" id="JAAXKY010000015">
    <property type="protein sequence ID" value="NMH76893.1"/>
    <property type="molecule type" value="Genomic_DNA"/>
</dbReference>
<evidence type="ECO:0000256" key="4">
    <source>
        <dbReference type="ARBA" id="ARBA00022989"/>
    </source>
</evidence>
<keyword evidence="3 6" id="KW-0812">Transmembrane</keyword>